<evidence type="ECO:0000256" key="1">
    <source>
        <dbReference type="SAM" id="MobiDB-lite"/>
    </source>
</evidence>
<gene>
    <name evidence="2" type="ORF">PLEPLA_LOCUS3135</name>
</gene>
<feature type="compositionally biased region" description="Polar residues" evidence="1">
    <location>
        <begin position="77"/>
        <end position="92"/>
    </location>
</feature>
<feature type="compositionally biased region" description="Low complexity" evidence="1">
    <location>
        <begin position="46"/>
        <end position="64"/>
    </location>
</feature>
<dbReference type="Proteomes" id="UP001153269">
    <property type="component" value="Unassembled WGS sequence"/>
</dbReference>
<evidence type="ECO:0000313" key="2">
    <source>
        <dbReference type="EMBL" id="CAB1415419.1"/>
    </source>
</evidence>
<evidence type="ECO:0000313" key="3">
    <source>
        <dbReference type="Proteomes" id="UP001153269"/>
    </source>
</evidence>
<accession>A0A9N7TNF7</accession>
<comment type="caution">
    <text evidence="2">The sequence shown here is derived from an EMBL/GenBank/DDBJ whole genome shotgun (WGS) entry which is preliminary data.</text>
</comment>
<proteinExistence type="predicted"/>
<sequence length="108" mass="11858">MPEKAPEKPQPGVRCEQRDVEQRRLCLQTTAWVSGQIPVAATTPPSRQASAATQTPTTSSARSPESVSCTPRDEDASVNQLQRPLGSNNNSSTRRRKGQQKTKSSQRR</sequence>
<organism evidence="2 3">
    <name type="scientific">Pleuronectes platessa</name>
    <name type="common">European plaice</name>
    <dbReference type="NCBI Taxonomy" id="8262"/>
    <lineage>
        <taxon>Eukaryota</taxon>
        <taxon>Metazoa</taxon>
        <taxon>Chordata</taxon>
        <taxon>Craniata</taxon>
        <taxon>Vertebrata</taxon>
        <taxon>Euteleostomi</taxon>
        <taxon>Actinopterygii</taxon>
        <taxon>Neopterygii</taxon>
        <taxon>Teleostei</taxon>
        <taxon>Neoteleostei</taxon>
        <taxon>Acanthomorphata</taxon>
        <taxon>Carangaria</taxon>
        <taxon>Pleuronectiformes</taxon>
        <taxon>Pleuronectoidei</taxon>
        <taxon>Pleuronectidae</taxon>
        <taxon>Pleuronectes</taxon>
    </lineage>
</organism>
<dbReference type="AlphaFoldDB" id="A0A9N7TNF7"/>
<feature type="compositionally biased region" description="Basic residues" evidence="1">
    <location>
        <begin position="93"/>
        <end position="108"/>
    </location>
</feature>
<protein>
    <submittedName>
        <fullName evidence="2">Uncharacterized protein</fullName>
    </submittedName>
</protein>
<reference evidence="2" key="1">
    <citation type="submission" date="2020-03" db="EMBL/GenBank/DDBJ databases">
        <authorList>
            <person name="Weist P."/>
        </authorList>
    </citation>
    <scope>NUCLEOTIDE SEQUENCE</scope>
</reference>
<keyword evidence="3" id="KW-1185">Reference proteome</keyword>
<name>A0A9N7TNF7_PLEPL</name>
<feature type="region of interest" description="Disordered" evidence="1">
    <location>
        <begin position="35"/>
        <end position="108"/>
    </location>
</feature>
<dbReference type="EMBL" id="CADEAL010000155">
    <property type="protein sequence ID" value="CAB1415419.1"/>
    <property type="molecule type" value="Genomic_DNA"/>
</dbReference>